<dbReference type="InterPro" id="IPR010730">
    <property type="entry name" value="HET"/>
</dbReference>
<dbReference type="AlphaFoldDB" id="A0A166RR24"/>
<protein>
    <submittedName>
        <fullName evidence="2">Heterokaryon incompatibility protein</fullName>
    </submittedName>
</protein>
<dbReference type="PANTHER" id="PTHR33112:SF16">
    <property type="entry name" value="HETEROKARYON INCOMPATIBILITY DOMAIN-CONTAINING PROTEIN"/>
    <property type="match status" value="1"/>
</dbReference>
<organism evidence="2 3">
    <name type="scientific">Colletotrichum incanum</name>
    <name type="common">Soybean anthracnose fungus</name>
    <dbReference type="NCBI Taxonomy" id="1573173"/>
    <lineage>
        <taxon>Eukaryota</taxon>
        <taxon>Fungi</taxon>
        <taxon>Dikarya</taxon>
        <taxon>Ascomycota</taxon>
        <taxon>Pezizomycotina</taxon>
        <taxon>Sordariomycetes</taxon>
        <taxon>Hypocreomycetidae</taxon>
        <taxon>Glomerellales</taxon>
        <taxon>Glomerellaceae</taxon>
        <taxon>Colletotrichum</taxon>
        <taxon>Colletotrichum spaethianum species complex</taxon>
    </lineage>
</organism>
<comment type="caution">
    <text evidence="2">The sequence shown here is derived from an EMBL/GenBank/DDBJ whole genome shotgun (WGS) entry which is preliminary data.</text>
</comment>
<evidence type="ECO:0000313" key="3">
    <source>
        <dbReference type="Proteomes" id="UP000076584"/>
    </source>
</evidence>
<name>A0A166RR24_COLIC</name>
<keyword evidence="3" id="KW-1185">Reference proteome</keyword>
<dbReference type="STRING" id="1573173.A0A166RR24"/>
<reference evidence="2 3" key="1">
    <citation type="submission" date="2015-06" db="EMBL/GenBank/DDBJ databases">
        <title>Survival trade-offs in plant roots during colonization by closely related pathogenic and mutualistic fungi.</title>
        <authorList>
            <person name="Hacquard S."/>
            <person name="Kracher B."/>
            <person name="Hiruma K."/>
            <person name="Weinman A."/>
            <person name="Muench P."/>
            <person name="Garrido Oter R."/>
            <person name="Ver Loren van Themaat E."/>
            <person name="Dallerey J.-F."/>
            <person name="Damm U."/>
            <person name="Henrissat B."/>
            <person name="Lespinet O."/>
            <person name="Thon M."/>
            <person name="Kemen E."/>
            <person name="McHardy A.C."/>
            <person name="Schulze-Lefert P."/>
            <person name="O'Connell R.J."/>
        </authorList>
    </citation>
    <scope>NUCLEOTIDE SEQUENCE [LARGE SCALE GENOMIC DNA]</scope>
    <source>
        <strain evidence="2 3">MAFF 238704</strain>
    </source>
</reference>
<evidence type="ECO:0000259" key="1">
    <source>
        <dbReference type="Pfam" id="PF06985"/>
    </source>
</evidence>
<proteinExistence type="predicted"/>
<dbReference type="Pfam" id="PF06985">
    <property type="entry name" value="HET"/>
    <property type="match status" value="1"/>
</dbReference>
<sequence length="357" mass="40620">MTGPPHHKRLPFIHGQCPFCKDLIPGTSQEDRDGLHAIISVMDLRLVPCRSTWGYAGCSIIEHAFSYLNPSWRQFTLGPKCLKCNPTSFRRCREGDCSNSAFALLQLRKNVELCYPFRVLDDFTAGPERTLEPFVNDGMFCLPLVALLADHTVQDDPLAQDWSLNNSQSKGYIRRRQRRALFTTFDAWHHRFRADSLLRRKYCSPPRLPRRVLDLRRVSTEGKLHLLESEDERGVYVCLSYTWGPRNNDVTAPDNLKANLNEIPYDQLPQTYKDAVTVAMAFGVEFLWIDGLCIIQGDKNALDWKEQSSRMVDIHGTALLVFTATNCTGVEDGFLSAAQPSRGLIKFEIPRDTEAHS</sequence>
<dbReference type="PANTHER" id="PTHR33112">
    <property type="entry name" value="DOMAIN PROTEIN, PUTATIVE-RELATED"/>
    <property type="match status" value="1"/>
</dbReference>
<dbReference type="EMBL" id="LFIW01002480">
    <property type="protein sequence ID" value="KZL69610.1"/>
    <property type="molecule type" value="Genomic_DNA"/>
</dbReference>
<feature type="domain" description="Heterokaryon incompatibility" evidence="1">
    <location>
        <begin position="236"/>
        <end position="340"/>
    </location>
</feature>
<evidence type="ECO:0000313" key="2">
    <source>
        <dbReference type="EMBL" id="KZL69610.1"/>
    </source>
</evidence>
<accession>A0A166RR24</accession>
<dbReference type="Proteomes" id="UP000076584">
    <property type="component" value="Unassembled WGS sequence"/>
</dbReference>
<gene>
    <name evidence="2" type="ORF">CI238_00736</name>
</gene>